<dbReference type="PANTHER" id="PTHR30290:SF81">
    <property type="entry name" value="OLIGOPEPTIDE-BINDING PROTEIN OPPA"/>
    <property type="match status" value="1"/>
</dbReference>
<dbReference type="SUPFAM" id="SSF53850">
    <property type="entry name" value="Periplasmic binding protein-like II"/>
    <property type="match status" value="1"/>
</dbReference>
<dbReference type="InterPro" id="IPR039424">
    <property type="entry name" value="SBP_5"/>
</dbReference>
<keyword evidence="3" id="KW-1185">Reference proteome</keyword>
<dbReference type="InterPro" id="IPR000914">
    <property type="entry name" value="SBP_5_dom"/>
</dbReference>
<dbReference type="Gene3D" id="3.90.76.10">
    <property type="entry name" value="Dipeptide-binding Protein, Domain 1"/>
    <property type="match status" value="1"/>
</dbReference>
<proteinExistence type="predicted"/>
<sequence length="484" mass="55790">MYTFFFLKLYNMEIPYLEFKNISNFVLVNFSTNSIVSFAIAYKDNVKFSDGTPLTAEDVEFTFTYLCDKLTNSNTFDPSTVNIKGWKDYSDGKTNKVEGIKVKDSHTISFELEKENTSAIYALARTLIVSKKLLGKNYKQGNASSIETMENTPIGSGQYIFKESKPGEEYDFEANPNYWRGKPKIEKVILKVTNQNNAMQMLKDGEIDLNQIKPNNEAIEEIKSFKYVDFTTFPANVYGYIGINLNRDIFKDKKVRQALTYGLDRENIVKNVFGSYGTVCNEPQSVASWNYNEDVNKYKFNTDKANKLLDEAGWKKDSDGIRKKNGQKFQIHYLASSDNPVNDVLIPIMKENYKKLGIEVLVDSMDFTSVNNKVENKDFDMFFMAGSLSANPDQSVVFKTEGTQNFFGYSNKELDKEMSDSLKEQNFDTRKKDYKKVWEMINDDMPTIFMYQRNDMWAISSRVKGINVTPYKDFTVSLWKAKLK</sequence>
<reference evidence="2 3" key="1">
    <citation type="submission" date="2022-04" db="EMBL/GenBank/DDBJ databases">
        <title>Genome sequence of C. roseum typestrain.</title>
        <authorList>
            <person name="Poehlein A."/>
            <person name="Schoch T."/>
            <person name="Duerre P."/>
            <person name="Daniel R."/>
        </authorList>
    </citation>
    <scope>NUCLEOTIDE SEQUENCE [LARGE SCALE GENOMIC DNA]</scope>
    <source>
        <strain evidence="2 3">DSM 7320</strain>
    </source>
</reference>
<accession>A0A9Q8XCJ5</accession>
<dbReference type="GO" id="GO:0043190">
    <property type="term" value="C:ATP-binding cassette (ABC) transporter complex"/>
    <property type="evidence" value="ECO:0007669"/>
    <property type="project" value="InterPro"/>
</dbReference>
<feature type="domain" description="Solute-binding protein family 5" evidence="1">
    <location>
        <begin position="43"/>
        <end position="396"/>
    </location>
</feature>
<gene>
    <name evidence="2" type="primary">appA_1</name>
    <name evidence="2" type="ORF">CROST_030070</name>
</gene>
<evidence type="ECO:0000313" key="3">
    <source>
        <dbReference type="Proteomes" id="UP000190951"/>
    </source>
</evidence>
<dbReference type="InterPro" id="IPR030678">
    <property type="entry name" value="Peptide/Ni-bd"/>
</dbReference>
<dbReference type="PANTHER" id="PTHR30290">
    <property type="entry name" value="PERIPLASMIC BINDING COMPONENT OF ABC TRANSPORTER"/>
    <property type="match status" value="1"/>
</dbReference>
<dbReference type="GO" id="GO:0015833">
    <property type="term" value="P:peptide transport"/>
    <property type="evidence" value="ECO:0007669"/>
    <property type="project" value="TreeGrafter"/>
</dbReference>
<evidence type="ECO:0000313" key="2">
    <source>
        <dbReference type="EMBL" id="URZ12285.1"/>
    </source>
</evidence>
<evidence type="ECO:0000259" key="1">
    <source>
        <dbReference type="Pfam" id="PF00496"/>
    </source>
</evidence>
<dbReference type="AlphaFoldDB" id="A0A9Q8XCJ5"/>
<dbReference type="Gene3D" id="3.40.190.10">
    <property type="entry name" value="Periplasmic binding protein-like II"/>
    <property type="match status" value="1"/>
</dbReference>
<dbReference type="GO" id="GO:0042597">
    <property type="term" value="C:periplasmic space"/>
    <property type="evidence" value="ECO:0007669"/>
    <property type="project" value="UniProtKB-ARBA"/>
</dbReference>
<dbReference type="GO" id="GO:1904680">
    <property type="term" value="F:peptide transmembrane transporter activity"/>
    <property type="evidence" value="ECO:0007669"/>
    <property type="project" value="TreeGrafter"/>
</dbReference>
<name>A0A9Q8XCJ5_9CLOT</name>
<dbReference type="Pfam" id="PF00496">
    <property type="entry name" value="SBP_bac_5"/>
    <property type="match status" value="1"/>
</dbReference>
<dbReference type="Gene3D" id="3.10.105.10">
    <property type="entry name" value="Dipeptide-binding Protein, Domain 3"/>
    <property type="match status" value="1"/>
</dbReference>
<dbReference type="PIRSF" id="PIRSF002741">
    <property type="entry name" value="MppA"/>
    <property type="match status" value="1"/>
</dbReference>
<organism evidence="2 3">
    <name type="scientific">Clostridium felsineum</name>
    <dbReference type="NCBI Taxonomy" id="36839"/>
    <lineage>
        <taxon>Bacteria</taxon>
        <taxon>Bacillati</taxon>
        <taxon>Bacillota</taxon>
        <taxon>Clostridia</taxon>
        <taxon>Eubacteriales</taxon>
        <taxon>Clostridiaceae</taxon>
        <taxon>Clostridium</taxon>
    </lineage>
</organism>
<dbReference type="EMBL" id="CP096983">
    <property type="protein sequence ID" value="URZ12285.1"/>
    <property type="molecule type" value="Genomic_DNA"/>
</dbReference>
<dbReference type="KEGG" id="crw:CROST_030070"/>
<protein>
    <submittedName>
        <fullName evidence="2">Oligopeptide-binding protein AppA</fullName>
    </submittedName>
</protein>
<dbReference type="Proteomes" id="UP000190951">
    <property type="component" value="Chromosome"/>
</dbReference>